<feature type="transmembrane region" description="Helical" evidence="6">
    <location>
        <begin position="87"/>
        <end position="113"/>
    </location>
</feature>
<reference evidence="7" key="1">
    <citation type="submission" date="2021-03" db="EMBL/GenBank/DDBJ databases">
        <authorList>
            <person name="Jaffe A."/>
        </authorList>
    </citation>
    <scope>NUCLEOTIDE SEQUENCE</scope>
    <source>
        <strain evidence="7">RIFCSPLOWO2_01_FULL_AR10_48_17</strain>
    </source>
</reference>
<keyword evidence="4 6" id="KW-0472">Membrane</keyword>
<evidence type="ECO:0000256" key="2">
    <source>
        <dbReference type="ARBA" id="ARBA00022692"/>
    </source>
</evidence>
<evidence type="ECO:0000256" key="4">
    <source>
        <dbReference type="ARBA" id="ARBA00023136"/>
    </source>
</evidence>
<evidence type="ECO:0000256" key="1">
    <source>
        <dbReference type="ARBA" id="ARBA00004141"/>
    </source>
</evidence>
<dbReference type="Proteomes" id="UP000675968">
    <property type="component" value="Unassembled WGS sequence"/>
</dbReference>
<dbReference type="PANTHER" id="PTHR42198:SF1">
    <property type="entry name" value="INTEGRAL MEMBRANE PROTEIN"/>
    <property type="match status" value="1"/>
</dbReference>
<reference evidence="7" key="2">
    <citation type="submission" date="2021-05" db="EMBL/GenBank/DDBJ databases">
        <title>Protein family content uncovers lineage relationships and bacterial pathway maintenance mechanisms in DPANN archaea.</title>
        <authorList>
            <person name="Castelle C.J."/>
            <person name="Meheust R."/>
            <person name="Jaffe A.L."/>
            <person name="Seitz K."/>
            <person name="Gong X."/>
            <person name="Baker B.J."/>
            <person name="Banfield J.F."/>
        </authorList>
    </citation>
    <scope>NUCLEOTIDE SEQUENCE</scope>
    <source>
        <strain evidence="7">RIFCSPLOWO2_01_FULL_AR10_48_17</strain>
    </source>
</reference>
<dbReference type="InterPro" id="IPR038978">
    <property type="entry name" value="MJ0935"/>
</dbReference>
<dbReference type="InterPro" id="IPR002809">
    <property type="entry name" value="EMC3/TMCO1"/>
</dbReference>
<dbReference type="PANTHER" id="PTHR42198">
    <property type="entry name" value="INTEGRAL MEMBRANE PROTEIN"/>
    <property type="match status" value="1"/>
</dbReference>
<keyword evidence="2 6" id="KW-0812">Transmembrane</keyword>
<dbReference type="GO" id="GO:0016020">
    <property type="term" value="C:membrane"/>
    <property type="evidence" value="ECO:0007669"/>
    <property type="project" value="UniProtKB-SubCell"/>
</dbReference>
<protein>
    <submittedName>
        <fullName evidence="7">DUF106 domain-containing protein</fullName>
    </submittedName>
</protein>
<proteinExistence type="predicted"/>
<evidence type="ECO:0000313" key="8">
    <source>
        <dbReference type="Proteomes" id="UP000675968"/>
    </source>
</evidence>
<dbReference type="AlphaFoldDB" id="A0A8T4L5I2"/>
<comment type="caution">
    <text evidence="7">The sequence shown here is derived from an EMBL/GenBank/DDBJ whole genome shotgun (WGS) entry which is preliminary data.</text>
</comment>
<accession>A0A8T4L5I2</accession>
<evidence type="ECO:0000313" key="7">
    <source>
        <dbReference type="EMBL" id="MBS3062101.1"/>
    </source>
</evidence>
<evidence type="ECO:0000256" key="3">
    <source>
        <dbReference type="ARBA" id="ARBA00022989"/>
    </source>
</evidence>
<organism evidence="7 8">
    <name type="scientific">Candidatus Iainarchaeum sp</name>
    <dbReference type="NCBI Taxonomy" id="3101447"/>
    <lineage>
        <taxon>Archaea</taxon>
        <taxon>Candidatus Iainarchaeota</taxon>
        <taxon>Candidatus Iainarchaeia</taxon>
        <taxon>Candidatus Iainarchaeales</taxon>
        <taxon>Candidatus Iainarchaeaceae</taxon>
        <taxon>Candidatus Iainarchaeum</taxon>
    </lineage>
</organism>
<dbReference type="SMART" id="SM01415">
    <property type="entry name" value="DUF106"/>
    <property type="match status" value="1"/>
</dbReference>
<name>A0A8T4L5I2_9ARCH</name>
<dbReference type="Pfam" id="PF01956">
    <property type="entry name" value="EMC3_TMCO1"/>
    <property type="match status" value="1"/>
</dbReference>
<dbReference type="EMBL" id="JAGVWC010000012">
    <property type="protein sequence ID" value="MBS3062101.1"/>
    <property type="molecule type" value="Genomic_DNA"/>
</dbReference>
<gene>
    <name evidence="7" type="ORF">J4215_05960</name>
</gene>
<feature type="transmembrane region" description="Helical" evidence="6">
    <location>
        <begin position="133"/>
        <end position="154"/>
    </location>
</feature>
<feature type="coiled-coil region" evidence="5">
    <location>
        <begin position="35"/>
        <end position="62"/>
    </location>
</feature>
<sequence length="157" mass="17861">MVFGFPVSIEIFAFSALLAVVSKVLQFTLMDRKAFLASQKQMKEQQKKMQELASKEDAESKKELESLQTQMLENFNKSIQMMGKMMVVSLVVFGPALYFLQAWFGGSLVQLPFPLPIVHRDLSFEITSTISWFWTYIYSSLVSSLIIGAILKALKME</sequence>
<keyword evidence="5" id="KW-0175">Coiled coil</keyword>
<evidence type="ECO:0000256" key="6">
    <source>
        <dbReference type="SAM" id="Phobius"/>
    </source>
</evidence>
<keyword evidence="3 6" id="KW-1133">Transmembrane helix</keyword>
<evidence type="ECO:0000256" key="5">
    <source>
        <dbReference type="SAM" id="Coils"/>
    </source>
</evidence>
<feature type="transmembrane region" description="Helical" evidence="6">
    <location>
        <begin position="12"/>
        <end position="30"/>
    </location>
</feature>
<comment type="subcellular location">
    <subcellularLocation>
        <location evidence="1">Membrane</location>
        <topology evidence="1">Multi-pass membrane protein</topology>
    </subcellularLocation>
</comment>